<sequence length="135" mass="14015">MPIITVTIDSKTYRMSCGKDEEAHLTALSADFSDRIAQMRTSFGEIGDMRLHVMAALTIADELADLRKRFAALEAEVAESRSVVAAAESARDEAAARAAEGIVSAAGRIARLADALAAPPGSASLARPGDGEGIG</sequence>
<keyword evidence="3" id="KW-0963">Cytoplasm</keyword>
<organism evidence="11 12">
    <name type="scientific">Methylobacterium persicinum</name>
    <dbReference type="NCBI Taxonomy" id="374426"/>
    <lineage>
        <taxon>Bacteria</taxon>
        <taxon>Pseudomonadati</taxon>
        <taxon>Pseudomonadota</taxon>
        <taxon>Alphaproteobacteria</taxon>
        <taxon>Hyphomicrobiales</taxon>
        <taxon>Methylobacteriaceae</taxon>
        <taxon>Methylobacterium</taxon>
    </lineage>
</organism>
<evidence type="ECO:0000256" key="6">
    <source>
        <dbReference type="ARBA" id="ARBA00023306"/>
    </source>
</evidence>
<comment type="caution">
    <text evidence="11">The sequence shown here is derived from an EMBL/GenBank/DDBJ whole genome shotgun (WGS) entry which is preliminary data.</text>
</comment>
<evidence type="ECO:0000256" key="9">
    <source>
        <dbReference type="ARBA" id="ARBA00033158"/>
    </source>
</evidence>
<keyword evidence="4 11" id="KW-0132">Cell division</keyword>
<dbReference type="RefSeq" id="WP_238249215.1">
    <property type="nucleotide sequence ID" value="NZ_BPQX01000028.1"/>
</dbReference>
<feature type="coiled-coil region" evidence="10">
    <location>
        <begin position="56"/>
        <end position="83"/>
    </location>
</feature>
<protein>
    <recommendedName>
        <fullName evidence="2">Cell division protein ZapA</fullName>
    </recommendedName>
    <alternativeName>
        <fullName evidence="9">Z ring-associated protein ZapA</fullName>
    </alternativeName>
</protein>
<evidence type="ECO:0000313" key="11">
    <source>
        <dbReference type="EMBL" id="MDQ0444079.1"/>
    </source>
</evidence>
<keyword evidence="6" id="KW-0131">Cell cycle</keyword>
<dbReference type="Pfam" id="PF05164">
    <property type="entry name" value="ZapA"/>
    <property type="match status" value="1"/>
</dbReference>
<reference evidence="11 12" key="1">
    <citation type="submission" date="2023-07" db="EMBL/GenBank/DDBJ databases">
        <title>Genomic Encyclopedia of Type Strains, Phase IV (KMG-IV): sequencing the most valuable type-strain genomes for metagenomic binning, comparative biology and taxonomic classification.</title>
        <authorList>
            <person name="Goeker M."/>
        </authorList>
    </citation>
    <scope>NUCLEOTIDE SEQUENCE [LARGE SCALE GENOMIC DNA]</scope>
    <source>
        <strain evidence="11 12">DSM 19562</strain>
    </source>
</reference>
<accession>A0ABU0HP29</accession>
<evidence type="ECO:0000256" key="2">
    <source>
        <dbReference type="ARBA" id="ARBA00015195"/>
    </source>
</evidence>
<evidence type="ECO:0000256" key="8">
    <source>
        <dbReference type="ARBA" id="ARBA00026068"/>
    </source>
</evidence>
<dbReference type="PANTHER" id="PTHR34981:SF1">
    <property type="entry name" value="CELL DIVISION PROTEIN ZAPA"/>
    <property type="match status" value="1"/>
</dbReference>
<proteinExistence type="predicted"/>
<dbReference type="PANTHER" id="PTHR34981">
    <property type="entry name" value="CELL DIVISION PROTEIN ZAPA"/>
    <property type="match status" value="1"/>
</dbReference>
<comment type="function">
    <text evidence="7">Activator of cell division through the inhibition of FtsZ GTPase activity, therefore promoting FtsZ assembly into bundles of protofilaments necessary for the formation of the division Z ring. It is recruited early at mid-cell but it is not essential for cell division.</text>
</comment>
<dbReference type="GO" id="GO:0051301">
    <property type="term" value="P:cell division"/>
    <property type="evidence" value="ECO:0007669"/>
    <property type="project" value="UniProtKB-KW"/>
</dbReference>
<dbReference type="Proteomes" id="UP001236369">
    <property type="component" value="Unassembled WGS sequence"/>
</dbReference>
<evidence type="ECO:0000256" key="3">
    <source>
        <dbReference type="ARBA" id="ARBA00022490"/>
    </source>
</evidence>
<dbReference type="InterPro" id="IPR036192">
    <property type="entry name" value="Cell_div_ZapA-like_sf"/>
</dbReference>
<gene>
    <name evidence="11" type="ORF">QO016_003587</name>
</gene>
<evidence type="ECO:0000313" key="12">
    <source>
        <dbReference type="Proteomes" id="UP001236369"/>
    </source>
</evidence>
<dbReference type="EMBL" id="JAUSVV010000009">
    <property type="protein sequence ID" value="MDQ0444079.1"/>
    <property type="molecule type" value="Genomic_DNA"/>
</dbReference>
<evidence type="ECO:0000256" key="4">
    <source>
        <dbReference type="ARBA" id="ARBA00022618"/>
    </source>
</evidence>
<name>A0ABU0HP29_9HYPH</name>
<dbReference type="SUPFAM" id="SSF102829">
    <property type="entry name" value="Cell division protein ZapA-like"/>
    <property type="match status" value="1"/>
</dbReference>
<dbReference type="InterPro" id="IPR007838">
    <property type="entry name" value="Cell_div_ZapA-like"/>
</dbReference>
<keyword evidence="10" id="KW-0175">Coiled coil</keyword>
<comment type="subunit">
    <text evidence="8">Homodimer. Interacts with FtsZ.</text>
</comment>
<evidence type="ECO:0000256" key="10">
    <source>
        <dbReference type="SAM" id="Coils"/>
    </source>
</evidence>
<keyword evidence="5" id="KW-0717">Septation</keyword>
<comment type="subcellular location">
    <subcellularLocation>
        <location evidence="1">Cytoplasm</location>
    </subcellularLocation>
</comment>
<keyword evidence="12" id="KW-1185">Reference proteome</keyword>
<evidence type="ECO:0000256" key="7">
    <source>
        <dbReference type="ARBA" id="ARBA00024910"/>
    </source>
</evidence>
<evidence type="ECO:0000256" key="1">
    <source>
        <dbReference type="ARBA" id="ARBA00004496"/>
    </source>
</evidence>
<evidence type="ECO:0000256" key="5">
    <source>
        <dbReference type="ARBA" id="ARBA00023210"/>
    </source>
</evidence>